<dbReference type="EMBL" id="JAUBDJ010000001">
    <property type="protein sequence ID" value="MDW0116024.1"/>
    <property type="molecule type" value="Genomic_DNA"/>
</dbReference>
<evidence type="ECO:0000259" key="1">
    <source>
        <dbReference type="Pfam" id="PF12671"/>
    </source>
</evidence>
<gene>
    <name evidence="2" type="ORF">QTL97_03580</name>
</gene>
<dbReference type="AlphaFoldDB" id="A0AAW9A595"/>
<dbReference type="RefSeq" id="WP_317940226.1">
    <property type="nucleotide sequence ID" value="NZ_JAUBDJ010000001.1"/>
</dbReference>
<feature type="domain" description="Putative amidase" evidence="1">
    <location>
        <begin position="194"/>
        <end position="359"/>
    </location>
</feature>
<evidence type="ECO:0000313" key="3">
    <source>
        <dbReference type="Proteomes" id="UP001271648"/>
    </source>
</evidence>
<dbReference type="InterPro" id="IPR024301">
    <property type="entry name" value="Amidase_6"/>
</dbReference>
<dbReference type="Gene3D" id="3.90.1720.10">
    <property type="entry name" value="endopeptidase domain like (from Nostoc punctiforme)"/>
    <property type="match status" value="1"/>
</dbReference>
<protein>
    <submittedName>
        <fullName evidence="2">Amidase domain-containing protein</fullName>
    </submittedName>
</protein>
<proteinExistence type="predicted"/>
<dbReference type="PANTHER" id="PTHR40032">
    <property type="entry name" value="EXPORTED PROTEIN-RELATED"/>
    <property type="match status" value="1"/>
</dbReference>
<evidence type="ECO:0000313" key="2">
    <source>
        <dbReference type="EMBL" id="MDW0116024.1"/>
    </source>
</evidence>
<dbReference type="Pfam" id="PF12671">
    <property type="entry name" value="Amidase_6"/>
    <property type="match status" value="1"/>
</dbReference>
<dbReference type="PANTHER" id="PTHR40032:SF1">
    <property type="entry name" value="EXPORTED PROTEIN"/>
    <property type="match status" value="1"/>
</dbReference>
<organism evidence="2 3">
    <name type="scientific">Sporosarcina thermotolerans</name>
    <dbReference type="NCBI Taxonomy" id="633404"/>
    <lineage>
        <taxon>Bacteria</taxon>
        <taxon>Bacillati</taxon>
        <taxon>Bacillota</taxon>
        <taxon>Bacilli</taxon>
        <taxon>Bacillales</taxon>
        <taxon>Caryophanaceae</taxon>
        <taxon>Sporosarcina</taxon>
    </lineage>
</organism>
<accession>A0AAW9A595</accession>
<reference evidence="2 3" key="1">
    <citation type="submission" date="2023-06" db="EMBL/GenBank/DDBJ databases">
        <title>Sporosarcina sp. nov., isolated from Korean traditional fermented seafood 'Jeotgal'.</title>
        <authorList>
            <person name="Yang A.I."/>
            <person name="Shin N.-R."/>
        </authorList>
    </citation>
    <scope>NUCLEOTIDE SEQUENCE [LARGE SCALE GENOMIC DNA]</scope>
    <source>
        <strain evidence="2 3">KCTC43456</strain>
    </source>
</reference>
<keyword evidence="3" id="KW-1185">Reference proteome</keyword>
<dbReference type="Proteomes" id="UP001271648">
    <property type="component" value="Unassembled WGS sequence"/>
</dbReference>
<sequence length="366" mass="41706">MFRLVLLFGMTLLVGLMPLNAYEAFAQEDYDKREVDSFLTQLFVDRNAFLVNRLPESINKYYIHTEKVSRYAYQMELRREKYINTWADKRGIRLIGAEPTIRITRFEKNGDVAHVSLIQMAKISYDYNTVYLPPQSFGVGTRHALTLKKIDGNWMVLKEWYLDPLEENSELIADSPVGFPHLSPDNETSQNKGRYNRERAVAYANKYAGLAWGAGNNNRYNSKYKDYTPLGGDCTNFVSQVLGDEEEGGGLQKTRNWRSGSKAWVQTDAFEHFLLYSGYGRLIAKGTFTEVTESSDKHPHGAISSLKPGDVIGYTLDGDTDHFSVVVGQDANGYPLVNSHTADRYRVPFDLGWDKTTKYILIHIND</sequence>
<name>A0AAW9A595_9BACL</name>
<comment type="caution">
    <text evidence="2">The sequence shown here is derived from an EMBL/GenBank/DDBJ whole genome shotgun (WGS) entry which is preliminary data.</text>
</comment>